<evidence type="ECO:0000313" key="2">
    <source>
        <dbReference type="EMBL" id="WVZ51787.1"/>
    </source>
</evidence>
<name>A0AAQ3PRX4_PASNO</name>
<keyword evidence="3" id="KW-1185">Reference proteome</keyword>
<proteinExistence type="predicted"/>
<dbReference type="EMBL" id="CP144745">
    <property type="protein sequence ID" value="WVZ51787.1"/>
    <property type="molecule type" value="Genomic_DNA"/>
</dbReference>
<accession>A0AAQ3PRX4</accession>
<dbReference type="AlphaFoldDB" id="A0AAQ3PRX4"/>
<feature type="non-terminal residue" evidence="2">
    <location>
        <position position="1"/>
    </location>
</feature>
<evidence type="ECO:0000313" key="3">
    <source>
        <dbReference type="Proteomes" id="UP001341281"/>
    </source>
</evidence>
<sequence length="167" mass="18621">VSVFQSRNPNSLDLKRKFRGGPSPAILRREITPRLSVTGGNRGRHRVPLVELFIGVVSVSRGHHQCSVDLSSFFNSGEQSLTPTMILFVQSQVQHQDQHPEDSEQRLFNGRQGVTHTRNNCPENGSEDVNFINNNSFSNGLRPQPGWNSRPNLPFAGQDSSACRRST</sequence>
<feature type="compositionally biased region" description="Basic and acidic residues" evidence="1">
    <location>
        <begin position="96"/>
        <end position="105"/>
    </location>
</feature>
<protein>
    <submittedName>
        <fullName evidence="2">Uncharacterized protein</fullName>
    </submittedName>
</protein>
<dbReference type="Proteomes" id="UP001341281">
    <property type="component" value="Chromosome 01"/>
</dbReference>
<evidence type="ECO:0000256" key="1">
    <source>
        <dbReference type="SAM" id="MobiDB-lite"/>
    </source>
</evidence>
<reference evidence="2 3" key="1">
    <citation type="submission" date="2024-02" db="EMBL/GenBank/DDBJ databases">
        <title>High-quality chromosome-scale genome assembly of Pensacola bahiagrass (Paspalum notatum Flugge var. saurae).</title>
        <authorList>
            <person name="Vega J.M."/>
            <person name="Podio M."/>
            <person name="Orjuela J."/>
            <person name="Siena L.A."/>
            <person name="Pessino S.C."/>
            <person name="Combes M.C."/>
            <person name="Mariac C."/>
            <person name="Albertini E."/>
            <person name="Pupilli F."/>
            <person name="Ortiz J.P.A."/>
            <person name="Leblanc O."/>
        </authorList>
    </citation>
    <scope>NUCLEOTIDE SEQUENCE [LARGE SCALE GENOMIC DNA]</scope>
    <source>
        <strain evidence="2">R1</strain>
        <tissue evidence="2">Leaf</tissue>
    </source>
</reference>
<feature type="compositionally biased region" description="Polar residues" evidence="1">
    <location>
        <begin position="112"/>
        <end position="123"/>
    </location>
</feature>
<feature type="compositionally biased region" description="Polar residues" evidence="1">
    <location>
        <begin position="158"/>
        <end position="167"/>
    </location>
</feature>
<organism evidence="2 3">
    <name type="scientific">Paspalum notatum var. saurae</name>
    <dbReference type="NCBI Taxonomy" id="547442"/>
    <lineage>
        <taxon>Eukaryota</taxon>
        <taxon>Viridiplantae</taxon>
        <taxon>Streptophyta</taxon>
        <taxon>Embryophyta</taxon>
        <taxon>Tracheophyta</taxon>
        <taxon>Spermatophyta</taxon>
        <taxon>Magnoliopsida</taxon>
        <taxon>Liliopsida</taxon>
        <taxon>Poales</taxon>
        <taxon>Poaceae</taxon>
        <taxon>PACMAD clade</taxon>
        <taxon>Panicoideae</taxon>
        <taxon>Andropogonodae</taxon>
        <taxon>Paspaleae</taxon>
        <taxon>Paspalinae</taxon>
        <taxon>Paspalum</taxon>
    </lineage>
</organism>
<feature type="region of interest" description="Disordered" evidence="1">
    <location>
        <begin position="94"/>
        <end position="167"/>
    </location>
</feature>
<gene>
    <name evidence="2" type="ORF">U9M48_002897</name>
</gene>
<feature type="compositionally biased region" description="Polar residues" evidence="1">
    <location>
        <begin position="131"/>
        <end position="151"/>
    </location>
</feature>